<gene>
    <name evidence="2" type="ORF">BWQ96_01741</name>
</gene>
<keyword evidence="1" id="KW-0472">Membrane</keyword>
<dbReference type="Proteomes" id="UP000247409">
    <property type="component" value="Unassembled WGS sequence"/>
</dbReference>
<accession>A0A2V3J382</accession>
<comment type="caution">
    <text evidence="2">The sequence shown here is derived from an EMBL/GenBank/DDBJ whole genome shotgun (WGS) entry which is preliminary data.</text>
</comment>
<protein>
    <submittedName>
        <fullName evidence="2">Uncharacterized protein</fullName>
    </submittedName>
</protein>
<reference evidence="2 3" key="1">
    <citation type="journal article" date="2018" name="Mol. Biol. Evol.">
        <title>Analysis of the draft genome of the red seaweed Gracilariopsis chorda provides insights into genome size evolution in Rhodophyta.</title>
        <authorList>
            <person name="Lee J."/>
            <person name="Yang E.C."/>
            <person name="Graf L."/>
            <person name="Yang J.H."/>
            <person name="Qiu H."/>
            <person name="Zel Zion U."/>
            <person name="Chan C.X."/>
            <person name="Stephens T.G."/>
            <person name="Weber A.P.M."/>
            <person name="Boo G.H."/>
            <person name="Boo S.M."/>
            <person name="Kim K.M."/>
            <person name="Shin Y."/>
            <person name="Jung M."/>
            <person name="Lee S.J."/>
            <person name="Yim H.S."/>
            <person name="Lee J.H."/>
            <person name="Bhattacharya D."/>
            <person name="Yoon H.S."/>
        </authorList>
    </citation>
    <scope>NUCLEOTIDE SEQUENCE [LARGE SCALE GENOMIC DNA]</scope>
    <source>
        <strain evidence="2 3">SKKU-2015</strain>
        <tissue evidence="2">Whole body</tissue>
    </source>
</reference>
<evidence type="ECO:0000256" key="1">
    <source>
        <dbReference type="SAM" id="Phobius"/>
    </source>
</evidence>
<evidence type="ECO:0000313" key="2">
    <source>
        <dbReference type="EMBL" id="PXF48572.1"/>
    </source>
</evidence>
<dbReference type="AlphaFoldDB" id="A0A2V3J382"/>
<sequence>MVLRTSSARRKPLNYQNEHLYRRIRAIRKQLYRRFAIVITLIRTSPKIIALVLLCTIPLLLIARRSLRKEHQPALWTDQLIEERFQPSNIHTFSNVDDALQLQAVVANETDLAAIVRLNKPNPSQAATIPEQAPRLHHLARLLNIDSLTIPSYITSITFSHLLQSGSRAIARKVALACGYRALARTPSDTTLRASVMLLSPTDGSVFRILDKAAIEPYEWRSQLPNAKECSSRTNDATCRRITDMLVLTFVAGCKPLAEGDLWVVNGELKLVEGECFRPGRNEVALDLMQVYVAAMCGGNANLLKALRRATALGYGIGERAAVAVDSVNRLSQKNVGICGRQTY</sequence>
<keyword evidence="1" id="KW-1133">Transmembrane helix</keyword>
<organism evidence="2 3">
    <name type="scientific">Gracilariopsis chorda</name>
    <dbReference type="NCBI Taxonomy" id="448386"/>
    <lineage>
        <taxon>Eukaryota</taxon>
        <taxon>Rhodophyta</taxon>
        <taxon>Florideophyceae</taxon>
        <taxon>Rhodymeniophycidae</taxon>
        <taxon>Gracilariales</taxon>
        <taxon>Gracilariaceae</taxon>
        <taxon>Gracilariopsis</taxon>
    </lineage>
</organism>
<dbReference type="EMBL" id="NBIV01000013">
    <property type="protein sequence ID" value="PXF48572.1"/>
    <property type="molecule type" value="Genomic_DNA"/>
</dbReference>
<evidence type="ECO:0000313" key="3">
    <source>
        <dbReference type="Proteomes" id="UP000247409"/>
    </source>
</evidence>
<keyword evidence="3" id="KW-1185">Reference proteome</keyword>
<feature type="transmembrane region" description="Helical" evidence="1">
    <location>
        <begin position="35"/>
        <end position="63"/>
    </location>
</feature>
<name>A0A2V3J382_9FLOR</name>
<keyword evidence="1" id="KW-0812">Transmembrane</keyword>
<proteinExistence type="predicted"/>